<dbReference type="SUPFAM" id="SSF52540">
    <property type="entry name" value="P-loop containing nucleoside triphosphate hydrolases"/>
    <property type="match status" value="1"/>
</dbReference>
<comment type="caution">
    <text evidence="1">The sequence shown here is derived from an EMBL/GenBank/DDBJ whole genome shotgun (WGS) entry which is preliminary data.</text>
</comment>
<evidence type="ECO:0000313" key="2">
    <source>
        <dbReference type="Proteomes" id="UP000265715"/>
    </source>
</evidence>
<dbReference type="InterPro" id="IPR027417">
    <property type="entry name" value="P-loop_NTPase"/>
</dbReference>
<dbReference type="AlphaFoldDB" id="A0A399EFQ5"/>
<name>A0A399EFQ5_9DEIN</name>
<organism evidence="1 2">
    <name type="scientific">Calidithermus terrae</name>
    <dbReference type="NCBI Taxonomy" id="1408545"/>
    <lineage>
        <taxon>Bacteria</taxon>
        <taxon>Thermotogati</taxon>
        <taxon>Deinococcota</taxon>
        <taxon>Deinococci</taxon>
        <taxon>Thermales</taxon>
        <taxon>Thermaceae</taxon>
        <taxon>Calidithermus</taxon>
    </lineage>
</organism>
<keyword evidence="2" id="KW-1185">Reference proteome</keyword>
<dbReference type="Gene3D" id="3.40.50.300">
    <property type="entry name" value="P-loop containing nucleotide triphosphate hydrolases"/>
    <property type="match status" value="1"/>
</dbReference>
<evidence type="ECO:0000313" key="1">
    <source>
        <dbReference type="EMBL" id="RIH82788.1"/>
    </source>
</evidence>
<dbReference type="Pfam" id="PF13671">
    <property type="entry name" value="AAA_33"/>
    <property type="match status" value="1"/>
</dbReference>
<gene>
    <name evidence="1" type="ORF">Mterra_02534</name>
</gene>
<proteinExistence type="predicted"/>
<dbReference type="Proteomes" id="UP000265715">
    <property type="component" value="Unassembled WGS sequence"/>
</dbReference>
<sequence>MAFVSPTLIVVNGMWGSGKTTLARRLAADLKLPLLCRDGLKEVLYDSLGPEGDIAQRLGPASYELLFYLCERLLMAGTSHLLESNFSSTLAPPRFIALQGKYRARLVQLHLRAPLEVLIERSLARLRSGERHAVHYKERELLEVSGEDPVSWLRQNPRLLPSLDDQPMPLPGPLIPLETTDFSKLDYDAVLQRVSELLEEAI</sequence>
<accession>A0A399EFQ5</accession>
<dbReference type="RefSeq" id="WP_119315552.1">
    <property type="nucleotide sequence ID" value="NZ_QXDL01000109.1"/>
</dbReference>
<reference evidence="1 2" key="1">
    <citation type="submission" date="2018-08" db="EMBL/GenBank/DDBJ databases">
        <title>Meiothermus terrae DSM 26712 genome sequencing project.</title>
        <authorList>
            <person name="Da Costa M.S."/>
            <person name="Albuquerque L."/>
            <person name="Raposo P."/>
            <person name="Froufe H.J.C."/>
            <person name="Barroso C.S."/>
            <person name="Egas C."/>
        </authorList>
    </citation>
    <scope>NUCLEOTIDE SEQUENCE [LARGE SCALE GENOMIC DNA]</scope>
    <source>
        <strain evidence="1 2">DSM 26712</strain>
    </source>
</reference>
<dbReference type="EMBL" id="QXDL01000109">
    <property type="protein sequence ID" value="RIH82788.1"/>
    <property type="molecule type" value="Genomic_DNA"/>
</dbReference>
<protein>
    <submittedName>
        <fullName evidence="1">AAA domain protein</fullName>
    </submittedName>
</protein>
<dbReference type="OrthoDB" id="1201990at2"/>